<evidence type="ECO:0000313" key="4">
    <source>
        <dbReference type="Proteomes" id="UP000537890"/>
    </source>
</evidence>
<keyword evidence="1" id="KW-0560">Oxidoreductase</keyword>
<dbReference type="InterPro" id="IPR012078">
    <property type="entry name" value="MP_mOase_hydro"/>
</dbReference>
<dbReference type="InterPro" id="IPR054956">
    <property type="entry name" value="MethMoxA_beta"/>
</dbReference>
<dbReference type="Pfam" id="PF02332">
    <property type="entry name" value="Phenol_Hydrox"/>
    <property type="match status" value="1"/>
</dbReference>
<dbReference type="CDD" id="cd01058">
    <property type="entry name" value="AAMH_B"/>
    <property type="match status" value="1"/>
</dbReference>
<organism evidence="3 4">
    <name type="scientific">Candidatus Methanofishera endochildressiae</name>
    <dbReference type="NCBI Taxonomy" id="2738884"/>
    <lineage>
        <taxon>Bacteria</taxon>
        <taxon>Pseudomonadati</taxon>
        <taxon>Pseudomonadota</taxon>
        <taxon>Gammaproteobacteria</taxon>
        <taxon>Candidatus Methanofishera</taxon>
    </lineage>
</organism>
<dbReference type="SUPFAM" id="SSF47240">
    <property type="entry name" value="Ferritin-like"/>
    <property type="match status" value="1"/>
</dbReference>
<dbReference type="InterPro" id="IPR009078">
    <property type="entry name" value="Ferritin-like_SF"/>
</dbReference>
<name>A0A7Z0MPA6_9GAMM</name>
<dbReference type="GO" id="GO:0016709">
    <property type="term" value="F:oxidoreductase activity, acting on paired donors, with incorporation or reduction of molecular oxygen, NAD(P)H as one donor, and incorporation of one atom of oxygen"/>
    <property type="evidence" value="ECO:0007669"/>
    <property type="project" value="InterPro"/>
</dbReference>
<comment type="caution">
    <text evidence="3">The sequence shown here is derived from an EMBL/GenBank/DDBJ whole genome shotgun (WGS) entry which is preliminary data.</text>
</comment>
<dbReference type="Proteomes" id="UP000537890">
    <property type="component" value="Unassembled WGS sequence"/>
</dbReference>
<dbReference type="NCBIfam" id="NF045802">
    <property type="entry name" value="MethMoxAlphaMmoY"/>
    <property type="match status" value="1"/>
</dbReference>
<dbReference type="PIRSF" id="PIRSF000040">
    <property type="entry name" value="MMOH_comp"/>
    <property type="match status" value="1"/>
</dbReference>
<sequence>MQRVIADAVPDEPLESNRKMNYFVKPRGRRLSEYEILCCYSQPTPDWIPGGLDWGDWTQKFHGGRPSWGNETTEMHSTDWHKHRDPAKRWHALYVKDKAEEWRYTQRFLKQFSADGQIRTMDAVWRDEVLNDYLGAFCFNEYGLFNSHSSASRDCLGDTLRMSIAMIGLDKVDNAQMIQLERTFLAKLVPGFPESTDEPKKEWTEGAIYKGARETVEDIWQATYDWNEILWAGHHIHDQIFGQFVRREFFLRLSSYYGDNLTPFFINQMQLYHSQTKGITEDMFFYCLGDDAEFGDYNRRLMRAWTDKWLPRTVNALKDFMGVFAKIPEIDHVTTPDAIETALGRVFNDWAEDNAEKIGYKVDTAAMIKTVMSGLK</sequence>
<dbReference type="InterPro" id="IPR012348">
    <property type="entry name" value="RNR-like"/>
</dbReference>
<accession>A0A7Z0MPA6</accession>
<dbReference type="EMBL" id="JACCHS010000107">
    <property type="protein sequence ID" value="NYT47233.1"/>
    <property type="molecule type" value="Genomic_DNA"/>
</dbReference>
<evidence type="ECO:0000256" key="2">
    <source>
        <dbReference type="ARBA" id="ARBA00023033"/>
    </source>
</evidence>
<dbReference type="InterPro" id="IPR003430">
    <property type="entry name" value="Phenol_Hydrox"/>
</dbReference>
<evidence type="ECO:0000313" key="3">
    <source>
        <dbReference type="EMBL" id="NYT47233.1"/>
    </source>
</evidence>
<keyword evidence="2 3" id="KW-0503">Monooxygenase</keyword>
<proteinExistence type="predicted"/>
<dbReference type="Gene3D" id="1.10.620.20">
    <property type="entry name" value="Ribonucleotide Reductase, subunit A"/>
    <property type="match status" value="1"/>
</dbReference>
<gene>
    <name evidence="3" type="ORF">H0A75_06300</name>
</gene>
<dbReference type="AlphaFoldDB" id="A0A7Z0MPA6"/>
<protein>
    <submittedName>
        <fullName evidence="3">Methane monooxygenase</fullName>
    </submittedName>
</protein>
<evidence type="ECO:0000256" key="1">
    <source>
        <dbReference type="ARBA" id="ARBA00023002"/>
    </source>
</evidence>
<reference evidence="3 4" key="1">
    <citation type="submission" date="2020-05" db="EMBL/GenBank/DDBJ databases">
        <title>Horizontal transmission and recombination maintain forever young bacterial symbiont genomes.</title>
        <authorList>
            <person name="Russell S.L."/>
            <person name="Pepper-Tunick E."/>
            <person name="Svedberg J."/>
            <person name="Byrne A."/>
            <person name="Ruelas Castillo J."/>
            <person name="Vollmers C."/>
            <person name="Beinart R.A."/>
            <person name="Corbett-Detig R."/>
        </authorList>
    </citation>
    <scope>NUCLEOTIDE SEQUENCE [LARGE SCALE GENOMIC DNA]</scope>
    <source>
        <strain evidence="3">4727-3</strain>
    </source>
</reference>